<gene>
    <name evidence="1" type="ORF">HMPREF0658_0784</name>
</gene>
<dbReference type="HOGENOM" id="CLU_3294317_0_0_10"/>
<comment type="caution">
    <text evidence="1">The sequence shown here is derived from an EMBL/GenBank/DDBJ whole genome shotgun (WGS) entry which is preliminary data.</text>
</comment>
<dbReference type="EMBL" id="AEEI01000026">
    <property type="protein sequence ID" value="EFM02279.1"/>
    <property type="molecule type" value="Genomic_DNA"/>
</dbReference>
<name>E0NRI3_9BACT</name>
<dbReference type="Proteomes" id="UP000004394">
    <property type="component" value="Unassembled WGS sequence"/>
</dbReference>
<evidence type="ECO:0000313" key="2">
    <source>
        <dbReference type="Proteomes" id="UP000004394"/>
    </source>
</evidence>
<reference evidence="1" key="1">
    <citation type="submission" date="2010-07" db="EMBL/GenBank/DDBJ databases">
        <authorList>
            <person name="Muzny D."/>
            <person name="Qin X."/>
            <person name="Deng J."/>
            <person name="Jiang H."/>
            <person name="Liu Y."/>
            <person name="Qu J."/>
            <person name="Song X.-Z."/>
            <person name="Zhang L."/>
            <person name="Thornton R."/>
            <person name="Coyle M."/>
            <person name="Francisco L."/>
            <person name="Jackson L."/>
            <person name="Javaid M."/>
            <person name="Korchina V."/>
            <person name="Kovar C."/>
            <person name="Mata R."/>
            <person name="Mathew T."/>
            <person name="Ngo R."/>
            <person name="Nguyen L."/>
            <person name="Nguyen N."/>
            <person name="Okwuonu G."/>
            <person name="Ongeri F."/>
            <person name="Pham C."/>
            <person name="Simmons D."/>
            <person name="Wilczek-Boney K."/>
            <person name="Hale W."/>
            <person name="Jakkamsetti A."/>
            <person name="Pham P."/>
            <person name="Ruth R."/>
            <person name="San Lucas F."/>
            <person name="Warren J."/>
            <person name="Zhang J."/>
            <person name="Zhao Z."/>
            <person name="Zhou C."/>
            <person name="Zhu D."/>
            <person name="Lee S."/>
            <person name="Bess C."/>
            <person name="Blankenburg K."/>
            <person name="Forbes L."/>
            <person name="Fu Q."/>
            <person name="Gubbala S."/>
            <person name="Hirani K."/>
            <person name="Jayaseelan J.C."/>
            <person name="Lara F."/>
            <person name="Munidasa M."/>
            <person name="Palculict T."/>
            <person name="Patil S."/>
            <person name="Pu L.-L."/>
            <person name="Saada N."/>
            <person name="Tang L."/>
            <person name="Weissenberger G."/>
            <person name="Zhu Y."/>
            <person name="Hemphill L."/>
            <person name="Shang Y."/>
            <person name="Youmans B."/>
            <person name="Ayvaz T."/>
            <person name="Ross M."/>
            <person name="Santibanez J."/>
            <person name="Aqrawi P."/>
            <person name="Gross S."/>
            <person name="Joshi V."/>
            <person name="Fowler G."/>
            <person name="Nazareth L."/>
            <person name="Reid J."/>
            <person name="Worley K."/>
            <person name="Petrosino J."/>
            <person name="Highlander S."/>
            <person name="Gibbs R."/>
        </authorList>
    </citation>
    <scope>NUCLEOTIDE SEQUENCE [LARGE SCALE GENOMIC DNA]</scope>
    <source>
        <strain evidence="1">DSM 16973</strain>
    </source>
</reference>
<keyword evidence="2" id="KW-1185">Reference proteome</keyword>
<sequence length="40" mass="4217">MSLFLRFRSGKGLFCCAVTGKSNASQCKNTATFGSAKKAV</sequence>
<dbReference type="AlphaFoldDB" id="E0NRI3"/>
<accession>E0NRI3</accession>
<protein>
    <submittedName>
        <fullName evidence="1">Uncharacterized protein</fullName>
    </submittedName>
</protein>
<proteinExistence type="predicted"/>
<dbReference type="BioCyc" id="PMAR862515-HMP:GMOO-798-MONOMER"/>
<dbReference type="STRING" id="862515.HMPREF0658_0784"/>
<evidence type="ECO:0000313" key="1">
    <source>
        <dbReference type="EMBL" id="EFM02279.1"/>
    </source>
</evidence>
<organism evidence="1 2">
    <name type="scientific">Hoylesella marshii DSM 16973 = JCM 13450</name>
    <dbReference type="NCBI Taxonomy" id="862515"/>
    <lineage>
        <taxon>Bacteria</taxon>
        <taxon>Pseudomonadati</taxon>
        <taxon>Bacteroidota</taxon>
        <taxon>Bacteroidia</taxon>
        <taxon>Bacteroidales</taxon>
        <taxon>Prevotellaceae</taxon>
        <taxon>Hoylesella</taxon>
    </lineage>
</organism>